<dbReference type="InterPro" id="IPR015797">
    <property type="entry name" value="NUDIX_hydrolase-like_dom_sf"/>
</dbReference>
<dbReference type="AlphaFoldDB" id="A0A2T3P111"/>
<dbReference type="InterPro" id="IPR000086">
    <property type="entry name" value="NUDIX_hydrolase_dom"/>
</dbReference>
<evidence type="ECO:0000256" key="1">
    <source>
        <dbReference type="ARBA" id="ARBA00001946"/>
    </source>
</evidence>
<dbReference type="Gene3D" id="3.90.79.10">
    <property type="entry name" value="Nucleoside Triphosphate Pyrophosphohydrolase"/>
    <property type="match status" value="1"/>
</dbReference>
<name>A0A2T3P111_9GAMM</name>
<gene>
    <name evidence="4" type="ORF">C9I98_02690</name>
</gene>
<comment type="caution">
    <text evidence="4">The sequence shown here is derived from an EMBL/GenBank/DDBJ whole genome shotgun (WGS) entry which is preliminary data.</text>
</comment>
<accession>A0A2T3P111</accession>
<evidence type="ECO:0000313" key="4">
    <source>
        <dbReference type="EMBL" id="PSW22190.1"/>
    </source>
</evidence>
<evidence type="ECO:0000313" key="5">
    <source>
        <dbReference type="Proteomes" id="UP000241771"/>
    </source>
</evidence>
<proteinExistence type="predicted"/>
<dbReference type="Proteomes" id="UP000241771">
    <property type="component" value="Unassembled WGS sequence"/>
</dbReference>
<sequence length="148" mass="16794">MAFHYLARGIIRSDDHVLLVRAIGDAITFLPGGHIEFGEPAKQALERELFEEATIVGKAERFIGAAENEWFEGEERQAEINLLFEVETQLSHHEMVISNEPHLEFFWVPCADIEQWNLYPVALRELIKQNGSSQQAFWGSGISGNPMI</sequence>
<dbReference type="GO" id="GO:0016787">
    <property type="term" value="F:hydrolase activity"/>
    <property type="evidence" value="ECO:0007669"/>
    <property type="project" value="UniProtKB-KW"/>
</dbReference>
<dbReference type="SUPFAM" id="SSF55811">
    <property type="entry name" value="Nudix"/>
    <property type="match status" value="1"/>
</dbReference>
<dbReference type="PROSITE" id="PS00893">
    <property type="entry name" value="NUDIX_BOX"/>
    <property type="match status" value="1"/>
</dbReference>
<keyword evidence="2" id="KW-0378">Hydrolase</keyword>
<dbReference type="RefSeq" id="WP_036823957.1">
    <property type="nucleotide sequence ID" value="NZ_JGVO01000504.1"/>
</dbReference>
<dbReference type="EMBL" id="PYMA01000001">
    <property type="protein sequence ID" value="PSW22190.1"/>
    <property type="molecule type" value="Genomic_DNA"/>
</dbReference>
<dbReference type="PROSITE" id="PS51462">
    <property type="entry name" value="NUDIX"/>
    <property type="match status" value="1"/>
</dbReference>
<organism evidence="4 5">
    <name type="scientific">Photobacterium sanctipauli</name>
    <dbReference type="NCBI Taxonomy" id="1342794"/>
    <lineage>
        <taxon>Bacteria</taxon>
        <taxon>Pseudomonadati</taxon>
        <taxon>Pseudomonadota</taxon>
        <taxon>Gammaproteobacteria</taxon>
        <taxon>Vibrionales</taxon>
        <taxon>Vibrionaceae</taxon>
        <taxon>Photobacterium</taxon>
    </lineage>
</organism>
<evidence type="ECO:0000256" key="2">
    <source>
        <dbReference type="ARBA" id="ARBA00022801"/>
    </source>
</evidence>
<dbReference type="OrthoDB" id="9787476at2"/>
<evidence type="ECO:0000259" key="3">
    <source>
        <dbReference type="PROSITE" id="PS51462"/>
    </source>
</evidence>
<dbReference type="InterPro" id="IPR020084">
    <property type="entry name" value="NUDIX_hydrolase_CS"/>
</dbReference>
<dbReference type="Pfam" id="PF00293">
    <property type="entry name" value="NUDIX"/>
    <property type="match status" value="1"/>
</dbReference>
<feature type="domain" description="Nudix hydrolase" evidence="3">
    <location>
        <begin position="1"/>
        <end position="132"/>
    </location>
</feature>
<protein>
    <submittedName>
        <fullName evidence="4">NUDIX domain-containing protein</fullName>
    </submittedName>
</protein>
<keyword evidence="5" id="KW-1185">Reference proteome</keyword>
<dbReference type="PANTHER" id="PTHR43736">
    <property type="entry name" value="ADP-RIBOSE PYROPHOSPHATASE"/>
    <property type="match status" value="1"/>
</dbReference>
<comment type="cofactor">
    <cofactor evidence="1">
        <name>Mg(2+)</name>
        <dbReference type="ChEBI" id="CHEBI:18420"/>
    </cofactor>
</comment>
<dbReference type="PANTHER" id="PTHR43736:SF1">
    <property type="entry name" value="DIHYDRONEOPTERIN TRIPHOSPHATE DIPHOSPHATASE"/>
    <property type="match status" value="1"/>
</dbReference>
<reference evidence="4 5" key="1">
    <citation type="submission" date="2018-01" db="EMBL/GenBank/DDBJ databases">
        <title>Whole genome sequencing of Histamine producing bacteria.</title>
        <authorList>
            <person name="Butler K."/>
        </authorList>
    </citation>
    <scope>NUCLEOTIDE SEQUENCE [LARGE SCALE GENOMIC DNA]</scope>
    <source>
        <strain evidence="4 5">DSM 100436</strain>
    </source>
</reference>